<dbReference type="RefSeq" id="WP_003615184.1">
    <property type="nucleotide sequence ID" value="NZ_ADVE02000001.1"/>
</dbReference>
<dbReference type="STRING" id="595536.GCA_000178815_01550"/>
<dbReference type="InterPro" id="IPR023828">
    <property type="entry name" value="Peptidase_S8_Ser-AS"/>
</dbReference>
<evidence type="ECO:0000256" key="2">
    <source>
        <dbReference type="ARBA" id="ARBA00022670"/>
    </source>
</evidence>
<evidence type="ECO:0000256" key="4">
    <source>
        <dbReference type="ARBA" id="ARBA00022825"/>
    </source>
</evidence>
<keyword evidence="4 5" id="KW-0720">Serine protease</keyword>
<accession>A0A2D2D403</accession>
<dbReference type="PRINTS" id="PR00723">
    <property type="entry name" value="SUBTILISIN"/>
</dbReference>
<evidence type="ECO:0000259" key="7">
    <source>
        <dbReference type="Pfam" id="PF00082"/>
    </source>
</evidence>
<dbReference type="InterPro" id="IPR050131">
    <property type="entry name" value="Peptidase_S8_subtilisin-like"/>
</dbReference>
<comment type="similarity">
    <text evidence="1 5">Belongs to the peptidase S8 family.</text>
</comment>
<organism evidence="8 9">
    <name type="scientific">Methylosinus trichosporium (strain ATCC 35070 / NCIMB 11131 / UNIQEM 75 / OB3b)</name>
    <dbReference type="NCBI Taxonomy" id="595536"/>
    <lineage>
        <taxon>Bacteria</taxon>
        <taxon>Pseudomonadati</taxon>
        <taxon>Pseudomonadota</taxon>
        <taxon>Alphaproteobacteria</taxon>
        <taxon>Hyphomicrobiales</taxon>
        <taxon>Methylocystaceae</taxon>
        <taxon>Methylosinus</taxon>
    </lineage>
</organism>
<keyword evidence="2 5" id="KW-0645">Protease</keyword>
<proteinExistence type="inferred from homology"/>
<dbReference type="InterPro" id="IPR000209">
    <property type="entry name" value="Peptidase_S8/S53_dom"/>
</dbReference>
<reference evidence="9" key="1">
    <citation type="submission" date="2017-10" db="EMBL/GenBank/DDBJ databases">
        <title>Completed PacBio SMRT sequence of Methylosinus trichosporium OB3b reveals presence of a third large plasmid.</title>
        <authorList>
            <person name="Charles T.C."/>
            <person name="Lynch M.D.J."/>
            <person name="Heil J.R."/>
            <person name="Cheng J."/>
        </authorList>
    </citation>
    <scope>NUCLEOTIDE SEQUENCE [LARGE SCALE GENOMIC DNA]</scope>
    <source>
        <strain evidence="9">OB3b</strain>
    </source>
</reference>
<gene>
    <name evidence="8" type="ORF">CQW49_18155</name>
</gene>
<dbReference type="PANTHER" id="PTHR43806:SF11">
    <property type="entry name" value="CEREVISIN-RELATED"/>
    <property type="match status" value="1"/>
</dbReference>
<feature type="active site" description="Charge relay system" evidence="5">
    <location>
        <position position="228"/>
    </location>
</feature>
<sequence length="755" mass="77203">MFRLIVVALVAAVAASSTQAAPKTAQIDPAIAAKGGTAPEIAGALAAEGAVRVIVVVEPGAGATIQELATAARVASTRAATKQKVAATVDTVLSSHKLSRMGGARGAPALVRLATVPAFSAVVDAAELAKLAKDPRVVSIRYDRPMKRHLAVTLPLIGAPTVQSLGGTGSGYAIAHIDDGLQRDHVFVGLSRLYPGREACFLDTNDCPNGSNEQIGTGAAAASAGASHGMHTAGIALGKRASGTPSKGVAPSAMIVPINIFGPNDSVSQATILRAFEHVEDLVMENSGANPLKIASINMSVGGGLSAGICDDDADMALLKPVIDSLRSKGVLSVVSAGNDGDTGQMSYPACLSTIVSVAATSRAGVVASYTNISQTTDLFAPGGETDGDCVISSVPTNDFGAKCGTSMAAPHVAGAIADLRQLFPKASACRIEDALKSTGPLTPDTRSGGAFIKRRLRIDGARSRLLNPVAPKNDNFAAAFAIPSTATQYTTEGSNIAATLEAGEPSYVGTSTTRSVWWRWTPLASGPVAIDTLGSGFDTVLAVYKGAASAADLGTRVAVSDNISSTVKQSRVRFSAVAGETYHIAVAGRSASQECAIQLNLVRPPANDNFAQARVVNVSTNSELGVSGTNVGATKQTGEPDLNGDAANTTTVWFRFKAPASGLISIDTLGSPTLDDTVLAVYTGAAVNALTLIAVNDDIPNSSTTLSRVTFYMKAGTTYQIQLGGWHGAEGKYRLWFSPAGAQSLDRSTAALAE</sequence>
<dbReference type="Proteomes" id="UP000230709">
    <property type="component" value="Chromosome"/>
</dbReference>
<dbReference type="Gene3D" id="3.40.50.200">
    <property type="entry name" value="Peptidase S8/S53 domain"/>
    <property type="match status" value="1"/>
</dbReference>
<evidence type="ECO:0000256" key="1">
    <source>
        <dbReference type="ARBA" id="ARBA00011073"/>
    </source>
</evidence>
<keyword evidence="6" id="KW-0732">Signal</keyword>
<feature type="active site" description="Charge relay system" evidence="5">
    <location>
        <position position="407"/>
    </location>
</feature>
<keyword evidence="9" id="KW-1185">Reference proteome</keyword>
<keyword evidence="3 5" id="KW-0378">Hydrolase</keyword>
<dbReference type="GO" id="GO:0006508">
    <property type="term" value="P:proteolysis"/>
    <property type="evidence" value="ECO:0007669"/>
    <property type="project" value="UniProtKB-KW"/>
</dbReference>
<feature type="chain" id="PRO_5013635606" evidence="6">
    <location>
        <begin position="21"/>
        <end position="755"/>
    </location>
</feature>
<protein>
    <submittedName>
        <fullName evidence="8">Peptidase S8</fullName>
    </submittedName>
</protein>
<dbReference type="GO" id="GO:0004252">
    <property type="term" value="F:serine-type endopeptidase activity"/>
    <property type="evidence" value="ECO:0007669"/>
    <property type="project" value="UniProtKB-UniRule"/>
</dbReference>
<dbReference type="SUPFAM" id="SSF52743">
    <property type="entry name" value="Subtilisin-like"/>
    <property type="match status" value="1"/>
</dbReference>
<dbReference type="PROSITE" id="PS51892">
    <property type="entry name" value="SUBTILASE"/>
    <property type="match status" value="1"/>
</dbReference>
<dbReference type="Pfam" id="PF00082">
    <property type="entry name" value="Peptidase_S8"/>
    <property type="match status" value="1"/>
</dbReference>
<dbReference type="Gene3D" id="2.60.120.380">
    <property type="match status" value="1"/>
</dbReference>
<feature type="domain" description="Peptidase S8/S53" evidence="7">
    <location>
        <begin position="169"/>
        <end position="440"/>
    </location>
</feature>
<dbReference type="EMBL" id="CP023737">
    <property type="protein sequence ID" value="ATQ69589.1"/>
    <property type="molecule type" value="Genomic_DNA"/>
</dbReference>
<feature type="active site" description="Charge relay system" evidence="5">
    <location>
        <position position="178"/>
    </location>
</feature>
<dbReference type="KEGG" id="mtw:CQW49_18155"/>
<dbReference type="InterPro" id="IPR015500">
    <property type="entry name" value="Peptidase_S8_subtilisin-rel"/>
</dbReference>
<feature type="signal peptide" evidence="6">
    <location>
        <begin position="1"/>
        <end position="20"/>
    </location>
</feature>
<evidence type="ECO:0000256" key="3">
    <source>
        <dbReference type="ARBA" id="ARBA00022801"/>
    </source>
</evidence>
<name>A0A2D2D403_METT3</name>
<evidence type="ECO:0000313" key="9">
    <source>
        <dbReference type="Proteomes" id="UP000230709"/>
    </source>
</evidence>
<dbReference type="AlphaFoldDB" id="A0A2D2D403"/>
<dbReference type="PROSITE" id="PS00138">
    <property type="entry name" value="SUBTILASE_SER"/>
    <property type="match status" value="1"/>
</dbReference>
<evidence type="ECO:0000256" key="6">
    <source>
        <dbReference type="SAM" id="SignalP"/>
    </source>
</evidence>
<evidence type="ECO:0000313" key="8">
    <source>
        <dbReference type="EMBL" id="ATQ69589.1"/>
    </source>
</evidence>
<dbReference type="InterPro" id="IPR036852">
    <property type="entry name" value="Peptidase_S8/S53_dom_sf"/>
</dbReference>
<dbReference type="PANTHER" id="PTHR43806">
    <property type="entry name" value="PEPTIDASE S8"/>
    <property type="match status" value="1"/>
</dbReference>
<evidence type="ECO:0000256" key="5">
    <source>
        <dbReference type="PROSITE-ProRule" id="PRU01240"/>
    </source>
</evidence>